<dbReference type="Gene3D" id="2.130.10.10">
    <property type="entry name" value="YVTN repeat-like/Quinoprotein amine dehydrogenase"/>
    <property type="match status" value="3"/>
</dbReference>
<dbReference type="CDD" id="cd15482">
    <property type="entry name" value="Sialidase_non-viral"/>
    <property type="match status" value="1"/>
</dbReference>
<sequence length="408" mass="42163">MARIAVFVSALLACTSIGSADWVAIGPDGGNIVALGLDPQQPATLYALPYEYPDGPRVFKTTSGGAAWTTVGLLPDYSVNMLLVDPHRSDYLYGKTANAVWRSTDGGAAWNSYSLPTYATNMAADPFVPGRLFASGYNYSSYYTPAVIVSTDYGQSWSVTQVDSDTGFAYCVEFDPVDSGTAYLGCMYGLVFKTTDGGATWDSACAGLPASASIDAIGVNPGNPDILLAAASSGVYRSTDAGASWTGVAGIAIGFDLVLSPANPALAYCLGYDTAPCLFVSTDSGATWVFQPGNVQQSKGGSLIIDPADADVVYSPGAMGVIKTADRGAQWAPANTGIRIATIPAISSGQWDPQPVYVEASENAVFQSQDAGGTWARCEDFLSCGAICGIGLAPGSMGDIVWALEGSG</sequence>
<dbReference type="EMBL" id="VGIR01000036">
    <property type="protein sequence ID" value="MBM3331599.1"/>
    <property type="molecule type" value="Genomic_DNA"/>
</dbReference>
<accession>A0A937XHQ1</accession>
<organism evidence="2 3">
    <name type="scientific">candidate division WOR-3 bacterium</name>
    <dbReference type="NCBI Taxonomy" id="2052148"/>
    <lineage>
        <taxon>Bacteria</taxon>
        <taxon>Bacteria division WOR-3</taxon>
    </lineage>
</organism>
<dbReference type="GO" id="GO:0010411">
    <property type="term" value="P:xyloglucan metabolic process"/>
    <property type="evidence" value="ECO:0007669"/>
    <property type="project" value="TreeGrafter"/>
</dbReference>
<keyword evidence="1" id="KW-0732">Signal</keyword>
<dbReference type="InterPro" id="IPR052025">
    <property type="entry name" value="Xyloglucanase_GH74"/>
</dbReference>
<evidence type="ECO:0008006" key="4">
    <source>
        <dbReference type="Google" id="ProtNLM"/>
    </source>
</evidence>
<dbReference type="AlphaFoldDB" id="A0A937XHQ1"/>
<comment type="caution">
    <text evidence="2">The sequence shown here is derived from an EMBL/GenBank/DDBJ whole genome shotgun (WGS) entry which is preliminary data.</text>
</comment>
<proteinExistence type="predicted"/>
<dbReference type="SUPFAM" id="SSF50939">
    <property type="entry name" value="Sialidases"/>
    <property type="match status" value="1"/>
</dbReference>
<evidence type="ECO:0000313" key="3">
    <source>
        <dbReference type="Proteomes" id="UP000779900"/>
    </source>
</evidence>
<dbReference type="Proteomes" id="UP000779900">
    <property type="component" value="Unassembled WGS sequence"/>
</dbReference>
<feature type="signal peptide" evidence="1">
    <location>
        <begin position="1"/>
        <end position="20"/>
    </location>
</feature>
<dbReference type="PANTHER" id="PTHR43739:SF5">
    <property type="entry name" value="EXO-ALPHA-SIALIDASE"/>
    <property type="match status" value="1"/>
</dbReference>
<reference evidence="2" key="1">
    <citation type="submission" date="2019-03" db="EMBL/GenBank/DDBJ databases">
        <title>Lake Tanganyika Metagenome-Assembled Genomes (MAGs).</title>
        <authorList>
            <person name="Tran P."/>
        </authorList>
    </citation>
    <scope>NUCLEOTIDE SEQUENCE</scope>
    <source>
        <strain evidence="2">K_DeepCast_150m_m2_040</strain>
    </source>
</reference>
<dbReference type="SUPFAM" id="SSF110296">
    <property type="entry name" value="Oligoxyloglucan reducing end-specific cellobiohydrolase"/>
    <property type="match status" value="1"/>
</dbReference>
<gene>
    <name evidence="2" type="ORF">FJY68_07065</name>
</gene>
<dbReference type="PANTHER" id="PTHR43739">
    <property type="entry name" value="XYLOGLUCANASE (EUROFUNG)"/>
    <property type="match status" value="1"/>
</dbReference>
<evidence type="ECO:0000313" key="2">
    <source>
        <dbReference type="EMBL" id="MBM3331599.1"/>
    </source>
</evidence>
<dbReference type="InterPro" id="IPR036278">
    <property type="entry name" value="Sialidase_sf"/>
</dbReference>
<evidence type="ECO:0000256" key="1">
    <source>
        <dbReference type="SAM" id="SignalP"/>
    </source>
</evidence>
<name>A0A937XHQ1_UNCW3</name>
<dbReference type="InterPro" id="IPR015943">
    <property type="entry name" value="WD40/YVTN_repeat-like_dom_sf"/>
</dbReference>
<feature type="chain" id="PRO_5036782763" description="Sortilin N-terminal domain-containing protein" evidence="1">
    <location>
        <begin position="21"/>
        <end position="408"/>
    </location>
</feature>
<protein>
    <recommendedName>
        <fullName evidence="4">Sortilin N-terminal domain-containing protein</fullName>
    </recommendedName>
</protein>